<evidence type="ECO:0000256" key="2">
    <source>
        <dbReference type="ARBA" id="ARBA00005346"/>
    </source>
</evidence>
<dbReference type="HOGENOM" id="CLU_007100_9_5_6"/>
<feature type="transmembrane region" description="Helical" evidence="8">
    <location>
        <begin position="446"/>
        <end position="466"/>
    </location>
</feature>
<evidence type="ECO:0000256" key="5">
    <source>
        <dbReference type="ARBA" id="ARBA00022989"/>
    </source>
</evidence>
<dbReference type="Proteomes" id="UP000009144">
    <property type="component" value="Chromosome"/>
</dbReference>
<comment type="similarity">
    <text evidence="2">Belongs to the CPA3 antiporters (TC 2.A.63) subunit D family.</text>
</comment>
<feature type="transmembrane region" description="Helical" evidence="8">
    <location>
        <begin position="403"/>
        <end position="425"/>
    </location>
</feature>
<dbReference type="GO" id="GO:0042773">
    <property type="term" value="P:ATP synthesis coupled electron transport"/>
    <property type="evidence" value="ECO:0007669"/>
    <property type="project" value="InterPro"/>
</dbReference>
<gene>
    <name evidence="10" type="ordered locus">Q7A_1071</name>
</gene>
<keyword evidence="11" id="KW-1185">Reference proteome</keyword>
<dbReference type="PRINTS" id="PR01437">
    <property type="entry name" value="NUOXDRDTASE4"/>
</dbReference>
<evidence type="ECO:0000256" key="6">
    <source>
        <dbReference type="ARBA" id="ARBA00023136"/>
    </source>
</evidence>
<evidence type="ECO:0000256" key="1">
    <source>
        <dbReference type="ARBA" id="ARBA00004651"/>
    </source>
</evidence>
<proteinExistence type="inferred from homology"/>
<dbReference type="PATRIC" id="fig|754476.3.peg.1057"/>
<dbReference type="GO" id="GO:0005886">
    <property type="term" value="C:plasma membrane"/>
    <property type="evidence" value="ECO:0007669"/>
    <property type="project" value="UniProtKB-SubCell"/>
</dbReference>
<reference evidence="10 11" key="2">
    <citation type="journal article" date="2013" name="Int. J. Syst. Evol. Microbiol.">
        <title>Methylophaga nitratireducenticrescens sp. nov. and Methylophaga frappieri sp. nov., isolated from the biofilm of the methanol-fed denitrification system treating the seawater at the Montreal Biodome.</title>
        <authorList>
            <person name="Villeneuve C."/>
            <person name="Martineau C."/>
            <person name="Mauffrey F."/>
            <person name="Villemur R."/>
        </authorList>
    </citation>
    <scope>NUCLEOTIDE SEQUENCE [LARGE SCALE GENOMIC DNA]</scope>
    <source>
        <strain evidence="10 11">JAM1</strain>
    </source>
</reference>
<keyword evidence="6 8" id="KW-0472">Membrane</keyword>
<evidence type="ECO:0000256" key="3">
    <source>
        <dbReference type="ARBA" id="ARBA00022475"/>
    </source>
</evidence>
<feature type="transmembrane region" description="Helical" evidence="8">
    <location>
        <begin position="232"/>
        <end position="252"/>
    </location>
</feature>
<dbReference type="AlphaFoldDB" id="I1XHP4"/>
<feature type="transmembrane region" description="Helical" evidence="8">
    <location>
        <begin position="362"/>
        <end position="383"/>
    </location>
</feature>
<dbReference type="PANTHER" id="PTHR42703">
    <property type="entry name" value="NADH DEHYDROGENASE"/>
    <property type="match status" value="1"/>
</dbReference>
<feature type="transmembrane region" description="Helical" evidence="8">
    <location>
        <begin position="264"/>
        <end position="284"/>
    </location>
</feature>
<evidence type="ECO:0000256" key="4">
    <source>
        <dbReference type="ARBA" id="ARBA00022692"/>
    </source>
</evidence>
<evidence type="ECO:0000256" key="8">
    <source>
        <dbReference type="SAM" id="Phobius"/>
    </source>
</evidence>
<dbReference type="InterPro" id="IPR050586">
    <property type="entry name" value="CPA3_Na-H_Antiporter_D"/>
</dbReference>
<dbReference type="OrthoDB" id="9768329at2"/>
<protein>
    <submittedName>
        <fullName evidence="10">Hydrogenase-4 component B / Formate hydrogenlyase subunit 3</fullName>
    </submittedName>
</protein>
<feature type="transmembrane region" description="Helical" evidence="8">
    <location>
        <begin position="291"/>
        <end position="314"/>
    </location>
</feature>
<dbReference type="KEGG" id="mej:Q7A_1071"/>
<comment type="subcellular location">
    <subcellularLocation>
        <location evidence="1">Cell membrane</location>
        <topology evidence="1">Multi-pass membrane protein</topology>
    </subcellularLocation>
    <subcellularLocation>
        <location evidence="7">Membrane</location>
        <topology evidence="7">Multi-pass membrane protein</topology>
    </subcellularLocation>
</comment>
<keyword evidence="5 8" id="KW-1133">Transmembrane helix</keyword>
<dbReference type="InterPro" id="IPR003918">
    <property type="entry name" value="NADH_UbQ_OxRdtase"/>
</dbReference>
<keyword evidence="4 7" id="KW-0812">Transmembrane</keyword>
<sequence>MSFALQSMALPLITALLLLFIHRRAGSIVIITSLLSLAAALAAMYQVHLYGVQQMTLGGWQTPLGIRFQLTPVNSLLLVFTALVHSLVALYAAYSRHSATNTTDFWPLALLLHSSLAALWLSSDLFNWYVTLELLGLAAVAMVTLSGPKAYRPALHYLLLSLVASLSYLLGVALMYGRYGVLDIALLTEVTQVDATTQTALILMTLGLMIKAAVWPFHLWLPSAHANAPTAVSALLSAVVVKGPIYILWLIWTEVAPPELAQSIGFYLALVGIAALIWGGWCAIRTPYLKVLVAYSTVAQLGYATLTLGLLLHWQQKQLLIALWLFVIAHGLAKVSMFLVAGEMQATLGSNRVTALKGATQTMPVAMFAFAVAGGSIIGLPPSGGFVAKWTLLQPILASPLHWPWAIGILLGTFASAVYVFRAVVLSFNRADPIAPDFSPDRFSHWLAMLPALMAWLMASVSAQLIRFLGGVA</sequence>
<evidence type="ECO:0000313" key="11">
    <source>
        <dbReference type="Proteomes" id="UP000009144"/>
    </source>
</evidence>
<dbReference type="GO" id="GO:0008137">
    <property type="term" value="F:NADH dehydrogenase (ubiquinone) activity"/>
    <property type="evidence" value="ECO:0007669"/>
    <property type="project" value="InterPro"/>
</dbReference>
<feature type="transmembrane region" description="Helical" evidence="8">
    <location>
        <begin position="105"/>
        <end position="122"/>
    </location>
</feature>
<evidence type="ECO:0000256" key="7">
    <source>
        <dbReference type="RuleBase" id="RU000320"/>
    </source>
</evidence>
<reference evidence="10 11" key="1">
    <citation type="journal article" date="2012" name="J. Bacteriol.">
        <title>Complete genome sequences of Methylophaga sp. strain JAM1 and Methylophaga sp. strain JAM7.</title>
        <authorList>
            <person name="Villeneuve C."/>
            <person name="Martineau C."/>
            <person name="Mauffrey F."/>
            <person name="Villemur R."/>
        </authorList>
    </citation>
    <scope>NUCLEOTIDE SEQUENCE [LARGE SCALE GENOMIC DNA]</scope>
    <source>
        <strain evidence="10 11">JAM1</strain>
    </source>
</reference>
<evidence type="ECO:0000313" key="10">
    <source>
        <dbReference type="EMBL" id="AFI83913.1"/>
    </source>
</evidence>
<evidence type="ECO:0000259" key="9">
    <source>
        <dbReference type="Pfam" id="PF00361"/>
    </source>
</evidence>
<accession>I1XHP4</accession>
<dbReference type="eggNOG" id="COG0651">
    <property type="taxonomic scope" value="Bacteria"/>
</dbReference>
<feature type="transmembrane region" description="Helical" evidence="8">
    <location>
        <begin position="128"/>
        <end position="145"/>
    </location>
</feature>
<dbReference type="PANTHER" id="PTHR42703:SF1">
    <property type="entry name" value="NA(+)_H(+) ANTIPORTER SUBUNIT D1"/>
    <property type="match status" value="1"/>
</dbReference>
<keyword evidence="3" id="KW-1003">Cell membrane</keyword>
<feature type="transmembrane region" description="Helical" evidence="8">
    <location>
        <begin position="199"/>
        <end position="220"/>
    </location>
</feature>
<feature type="transmembrane region" description="Helical" evidence="8">
    <location>
        <begin position="73"/>
        <end position="93"/>
    </location>
</feature>
<dbReference type="RefSeq" id="WP_014706288.1">
    <property type="nucleotide sequence ID" value="NC_017857.3"/>
</dbReference>
<dbReference type="EMBL" id="CP003390">
    <property type="protein sequence ID" value="AFI83913.1"/>
    <property type="molecule type" value="Genomic_DNA"/>
</dbReference>
<feature type="transmembrane region" description="Helical" evidence="8">
    <location>
        <begin position="320"/>
        <end position="341"/>
    </location>
</feature>
<dbReference type="STRING" id="754476.Q7A_1071"/>
<name>I1XHP4_METNJ</name>
<dbReference type="InterPro" id="IPR001750">
    <property type="entry name" value="ND/Mrp_TM"/>
</dbReference>
<feature type="domain" description="NADH:quinone oxidoreductase/Mrp antiporter transmembrane" evidence="9">
    <location>
        <begin position="122"/>
        <end position="410"/>
    </location>
</feature>
<dbReference type="Pfam" id="PF00361">
    <property type="entry name" value="Proton_antipo_M"/>
    <property type="match status" value="1"/>
</dbReference>
<feature type="transmembrane region" description="Helical" evidence="8">
    <location>
        <begin position="157"/>
        <end position="179"/>
    </location>
</feature>
<organism evidence="10 11">
    <name type="scientific">Methylophaga nitratireducenticrescens</name>
    <dbReference type="NCBI Taxonomy" id="754476"/>
    <lineage>
        <taxon>Bacteria</taxon>
        <taxon>Pseudomonadati</taxon>
        <taxon>Pseudomonadota</taxon>
        <taxon>Gammaproteobacteria</taxon>
        <taxon>Thiotrichales</taxon>
        <taxon>Piscirickettsiaceae</taxon>
        <taxon>Methylophaga</taxon>
    </lineage>
</organism>